<evidence type="ECO:0008006" key="5">
    <source>
        <dbReference type="Google" id="ProtNLM"/>
    </source>
</evidence>
<dbReference type="Proteomes" id="UP001168146">
    <property type="component" value="Unassembled WGS sequence"/>
</dbReference>
<dbReference type="EMBL" id="JASUXU010000001">
    <property type="protein sequence ID" value="KAK0328205.1"/>
    <property type="molecule type" value="Genomic_DNA"/>
</dbReference>
<dbReference type="EMBL" id="JAUJLE010000013">
    <property type="protein sequence ID" value="KAK1009617.1"/>
    <property type="molecule type" value="Genomic_DNA"/>
</dbReference>
<protein>
    <recommendedName>
        <fullName evidence="5">F-box domain-containing protein</fullName>
    </recommendedName>
</protein>
<sequence>MAAHKRKRSAGDGGEPEGSGRKSRSLVVPATPDVPAEESRASRSRTTEITNGPRVAVFMTTELLEDILILLPLKKIFVIQRVCRQVRKVVATSVKIQQKLFLRSSGHGLLEKWTMFRIESSNSQPRLKLTRLQINGSRPTTTILDHDNQTCLYGAAATWNPYFSNQLAHRYQFSRTRYPTFDQLTHYGSDGTDRSTVQDRKRVLTLVNCDETANDWTYRRVCQYGNTRRFTLGSLLDAALRIELDSQVYYEGYTGFDIRKTSPAKLLARLEKKTKKKATVSFLQIDMFDVLFINEWTHVVEGHA</sequence>
<evidence type="ECO:0000313" key="2">
    <source>
        <dbReference type="EMBL" id="KAK0328205.1"/>
    </source>
</evidence>
<accession>A0AAN6KZZ0</accession>
<evidence type="ECO:0000313" key="4">
    <source>
        <dbReference type="Proteomes" id="UP001175353"/>
    </source>
</evidence>
<proteinExistence type="predicted"/>
<name>A0AAN6KZZ0_9PEZI</name>
<evidence type="ECO:0000313" key="3">
    <source>
        <dbReference type="EMBL" id="KAK1009617.1"/>
    </source>
</evidence>
<evidence type="ECO:0000256" key="1">
    <source>
        <dbReference type="SAM" id="MobiDB-lite"/>
    </source>
</evidence>
<feature type="region of interest" description="Disordered" evidence="1">
    <location>
        <begin position="1"/>
        <end position="47"/>
    </location>
</feature>
<dbReference type="AlphaFoldDB" id="A0AAN6KZZ0"/>
<comment type="caution">
    <text evidence="3">The sequence shown here is derived from an EMBL/GenBank/DDBJ whole genome shotgun (WGS) entry which is preliminary data.</text>
</comment>
<gene>
    <name evidence="2" type="ORF">LTR82_000133</name>
    <name evidence="3" type="ORF">LTR91_002757</name>
</gene>
<keyword evidence="4" id="KW-1185">Reference proteome</keyword>
<dbReference type="Proteomes" id="UP001175353">
    <property type="component" value="Unassembled WGS sequence"/>
</dbReference>
<reference evidence="2" key="1">
    <citation type="submission" date="2021-12" db="EMBL/GenBank/DDBJ databases">
        <title>Black yeast isolated from Biological Soil Crust.</title>
        <authorList>
            <person name="Kurbessoian T."/>
        </authorList>
    </citation>
    <scope>NUCLEOTIDE SEQUENCE</scope>
    <source>
        <strain evidence="2">CCFEE 5208</strain>
    </source>
</reference>
<organism evidence="3 4">
    <name type="scientific">Friedmanniomyces endolithicus</name>
    <dbReference type="NCBI Taxonomy" id="329885"/>
    <lineage>
        <taxon>Eukaryota</taxon>
        <taxon>Fungi</taxon>
        <taxon>Dikarya</taxon>
        <taxon>Ascomycota</taxon>
        <taxon>Pezizomycotina</taxon>
        <taxon>Dothideomycetes</taxon>
        <taxon>Dothideomycetidae</taxon>
        <taxon>Mycosphaerellales</taxon>
        <taxon>Teratosphaeriaceae</taxon>
        <taxon>Friedmanniomyces</taxon>
    </lineage>
</organism>
<reference evidence="3" key="2">
    <citation type="submission" date="2023-06" db="EMBL/GenBank/DDBJ databases">
        <title>Black Yeasts Isolated from many extreme environments.</title>
        <authorList>
            <person name="Coleine C."/>
            <person name="Stajich J.E."/>
            <person name="Selbmann L."/>
        </authorList>
    </citation>
    <scope>NUCLEOTIDE SEQUENCE</scope>
    <source>
        <strain evidence="3">CCFEE 5200</strain>
    </source>
</reference>